<keyword evidence="3" id="KW-1185">Reference proteome</keyword>
<accession>A0A834JKV6</accession>
<organism evidence="2 3">
    <name type="scientific">Vespula germanica</name>
    <name type="common">German yellow jacket</name>
    <name type="synonym">Paravespula germanica</name>
    <dbReference type="NCBI Taxonomy" id="30212"/>
    <lineage>
        <taxon>Eukaryota</taxon>
        <taxon>Metazoa</taxon>
        <taxon>Ecdysozoa</taxon>
        <taxon>Arthropoda</taxon>
        <taxon>Hexapoda</taxon>
        <taxon>Insecta</taxon>
        <taxon>Pterygota</taxon>
        <taxon>Neoptera</taxon>
        <taxon>Endopterygota</taxon>
        <taxon>Hymenoptera</taxon>
        <taxon>Apocrita</taxon>
        <taxon>Aculeata</taxon>
        <taxon>Vespoidea</taxon>
        <taxon>Vespidae</taxon>
        <taxon>Vespinae</taxon>
        <taxon>Vespula</taxon>
    </lineage>
</organism>
<protein>
    <submittedName>
        <fullName evidence="2">Uncharacterized protein</fullName>
    </submittedName>
</protein>
<dbReference type="Proteomes" id="UP000617340">
    <property type="component" value="Unassembled WGS sequence"/>
</dbReference>
<gene>
    <name evidence="2" type="ORF">HZH68_011926</name>
</gene>
<feature type="compositionally biased region" description="Acidic residues" evidence="1">
    <location>
        <begin position="7"/>
        <end position="27"/>
    </location>
</feature>
<name>A0A834JKV6_VESGE</name>
<evidence type="ECO:0000313" key="2">
    <source>
        <dbReference type="EMBL" id="KAF7390069.1"/>
    </source>
</evidence>
<sequence>MLRISKEEEEEEEGIEEEIEKEDVEEEERIKEERRRNEKRKKMKEETFGSNLFILKIEYTNKNWDMENVIIELLRSAILGKYLILDSCDVIDVK</sequence>
<reference evidence="2" key="1">
    <citation type="journal article" date="2020" name="G3 (Bethesda)">
        <title>High-Quality Assemblies for Three Invasive Social Wasps from the &lt;i&gt;Vespula&lt;/i&gt; Genus.</title>
        <authorList>
            <person name="Harrop T.W.R."/>
            <person name="Guhlin J."/>
            <person name="McLaughlin G.M."/>
            <person name="Permina E."/>
            <person name="Stockwell P."/>
            <person name="Gilligan J."/>
            <person name="Le Lec M.F."/>
            <person name="Gruber M.A.M."/>
            <person name="Quinn O."/>
            <person name="Lovegrove M."/>
            <person name="Duncan E.J."/>
            <person name="Remnant E.J."/>
            <person name="Van Eeckhoven J."/>
            <person name="Graham B."/>
            <person name="Knapp R.A."/>
            <person name="Langford K.W."/>
            <person name="Kronenberg Z."/>
            <person name="Press M.O."/>
            <person name="Eacker S.M."/>
            <person name="Wilson-Rankin E.E."/>
            <person name="Purcell J."/>
            <person name="Lester P.J."/>
            <person name="Dearden P.K."/>
        </authorList>
    </citation>
    <scope>NUCLEOTIDE SEQUENCE</scope>
    <source>
        <strain evidence="2">Linc-1</strain>
    </source>
</reference>
<feature type="region of interest" description="Disordered" evidence="1">
    <location>
        <begin position="1"/>
        <end position="43"/>
    </location>
</feature>
<proteinExistence type="predicted"/>
<evidence type="ECO:0000313" key="3">
    <source>
        <dbReference type="Proteomes" id="UP000617340"/>
    </source>
</evidence>
<evidence type="ECO:0000256" key="1">
    <source>
        <dbReference type="SAM" id="MobiDB-lite"/>
    </source>
</evidence>
<comment type="caution">
    <text evidence="2">The sequence shown here is derived from an EMBL/GenBank/DDBJ whole genome shotgun (WGS) entry which is preliminary data.</text>
</comment>
<dbReference type="EMBL" id="JACSDZ010000012">
    <property type="protein sequence ID" value="KAF7390069.1"/>
    <property type="molecule type" value="Genomic_DNA"/>
</dbReference>
<dbReference type="AlphaFoldDB" id="A0A834JKV6"/>